<feature type="transmembrane region" description="Helical" evidence="2">
    <location>
        <begin position="125"/>
        <end position="144"/>
    </location>
</feature>
<protein>
    <submittedName>
        <fullName evidence="3">Uncharacterized protein</fullName>
    </submittedName>
</protein>
<evidence type="ECO:0000256" key="1">
    <source>
        <dbReference type="SAM" id="MobiDB-lite"/>
    </source>
</evidence>
<keyword evidence="4" id="KW-1185">Reference proteome</keyword>
<gene>
    <name evidence="3" type="ORF">LV85_00994</name>
</gene>
<evidence type="ECO:0000313" key="4">
    <source>
        <dbReference type="Proteomes" id="UP000248882"/>
    </source>
</evidence>
<evidence type="ECO:0000313" key="3">
    <source>
        <dbReference type="EMBL" id="PZX55769.1"/>
    </source>
</evidence>
<name>A0A2W7RMK9_9BACT</name>
<keyword evidence="2" id="KW-1133">Transmembrane helix</keyword>
<sequence length="177" mass="20214">MNDKDIILKAMISNPNRAPNTFYTPHSLKEHLFPNHNTDQVEFIIKQIINEKQELIKIEKVSSAPFAISPTGIVESFLANGGFTKIDQDLETELIKRTEREVKVDKLMDLDLKLKQFESRIGRKIVIAGIIITILNLLISIIGFEFRSSENKQPIETPQSDKRQPIETKTNVEDSLN</sequence>
<feature type="compositionally biased region" description="Basic and acidic residues" evidence="1">
    <location>
        <begin position="159"/>
        <end position="177"/>
    </location>
</feature>
<accession>A0A2W7RMK9</accession>
<keyword evidence="2" id="KW-0472">Membrane</keyword>
<proteinExistence type="predicted"/>
<dbReference type="AlphaFoldDB" id="A0A2W7RMK9"/>
<keyword evidence="2" id="KW-0812">Transmembrane</keyword>
<dbReference type="RefSeq" id="WP_111317068.1">
    <property type="nucleotide sequence ID" value="NZ_QKZT01000003.1"/>
</dbReference>
<dbReference type="OrthoDB" id="1451983at2"/>
<feature type="region of interest" description="Disordered" evidence="1">
    <location>
        <begin position="152"/>
        <end position="177"/>
    </location>
</feature>
<dbReference type="EMBL" id="QKZT01000003">
    <property type="protein sequence ID" value="PZX55769.1"/>
    <property type="molecule type" value="Genomic_DNA"/>
</dbReference>
<organism evidence="3 4">
    <name type="scientific">Algoriphagus chordae</name>
    <dbReference type="NCBI Taxonomy" id="237019"/>
    <lineage>
        <taxon>Bacteria</taxon>
        <taxon>Pseudomonadati</taxon>
        <taxon>Bacteroidota</taxon>
        <taxon>Cytophagia</taxon>
        <taxon>Cytophagales</taxon>
        <taxon>Cyclobacteriaceae</taxon>
        <taxon>Algoriphagus</taxon>
    </lineage>
</organism>
<evidence type="ECO:0000256" key="2">
    <source>
        <dbReference type="SAM" id="Phobius"/>
    </source>
</evidence>
<comment type="caution">
    <text evidence="3">The sequence shown here is derived from an EMBL/GenBank/DDBJ whole genome shotgun (WGS) entry which is preliminary data.</text>
</comment>
<reference evidence="3 4" key="1">
    <citation type="submission" date="2018-06" db="EMBL/GenBank/DDBJ databases">
        <title>Genomic Encyclopedia of Archaeal and Bacterial Type Strains, Phase II (KMG-II): from individual species to whole genera.</title>
        <authorList>
            <person name="Goeker M."/>
        </authorList>
    </citation>
    <scope>NUCLEOTIDE SEQUENCE [LARGE SCALE GENOMIC DNA]</scope>
    <source>
        <strain evidence="3 4">DSM 19830</strain>
    </source>
</reference>
<dbReference type="Proteomes" id="UP000248882">
    <property type="component" value="Unassembled WGS sequence"/>
</dbReference>